<dbReference type="AlphaFoldDB" id="D3ASB0"/>
<dbReference type="HOGENOM" id="CLU_2180249_0_0_9"/>
<organism evidence="1 2">
    <name type="scientific">Hungatella hathewayi DSM 13479</name>
    <dbReference type="NCBI Taxonomy" id="566550"/>
    <lineage>
        <taxon>Bacteria</taxon>
        <taxon>Bacillati</taxon>
        <taxon>Bacillota</taxon>
        <taxon>Clostridia</taxon>
        <taxon>Lachnospirales</taxon>
        <taxon>Lachnospiraceae</taxon>
        <taxon>Hungatella</taxon>
    </lineage>
</organism>
<proteinExistence type="predicted"/>
<sequence>MPKLILNCHYYRRQKRRLENLIYYIAARDGAELVKSTKGYLPASGKQKMVISEIIREILESGDLYDYNDYKKHPTTATSSILLRRGEHGRRNQRTDSGLAISEYACSIR</sequence>
<evidence type="ECO:0000313" key="2">
    <source>
        <dbReference type="Proteomes" id="UP000004968"/>
    </source>
</evidence>
<reference evidence="1 2" key="1">
    <citation type="submission" date="2010-01" db="EMBL/GenBank/DDBJ databases">
        <authorList>
            <person name="Weinstock G."/>
            <person name="Sodergren E."/>
            <person name="Clifton S."/>
            <person name="Fulton L."/>
            <person name="Fulton B."/>
            <person name="Courtney L."/>
            <person name="Fronick C."/>
            <person name="Harrison M."/>
            <person name="Strong C."/>
            <person name="Farmer C."/>
            <person name="Delahaunty K."/>
            <person name="Markovic C."/>
            <person name="Hall O."/>
            <person name="Minx P."/>
            <person name="Tomlinson C."/>
            <person name="Mitreva M."/>
            <person name="Nelson J."/>
            <person name="Hou S."/>
            <person name="Wollam A."/>
            <person name="Pepin K.H."/>
            <person name="Johnson M."/>
            <person name="Bhonagiri V."/>
            <person name="Nash W.E."/>
            <person name="Warren W."/>
            <person name="Chinwalla A."/>
            <person name="Mardis E.R."/>
            <person name="Wilson R.K."/>
        </authorList>
    </citation>
    <scope>NUCLEOTIDE SEQUENCE [LARGE SCALE GENOMIC DNA]</scope>
    <source>
        <strain evidence="1 2">DSM 13479</strain>
    </source>
</reference>
<dbReference type="EMBL" id="ACIO01000781">
    <property type="protein sequence ID" value="EFC95289.1"/>
    <property type="molecule type" value="Genomic_DNA"/>
</dbReference>
<protein>
    <submittedName>
        <fullName evidence="1">Uncharacterized protein</fullName>
    </submittedName>
</protein>
<dbReference type="Proteomes" id="UP000004968">
    <property type="component" value="Unassembled WGS sequence"/>
</dbReference>
<accession>D3ASB0</accession>
<name>D3ASB0_9FIRM</name>
<gene>
    <name evidence="1" type="ORF">CLOSTHATH_06518</name>
</gene>
<comment type="caution">
    <text evidence="1">The sequence shown here is derived from an EMBL/GenBank/DDBJ whole genome shotgun (WGS) entry which is preliminary data.</text>
</comment>
<evidence type="ECO:0000313" key="1">
    <source>
        <dbReference type="EMBL" id="EFC95289.1"/>
    </source>
</evidence>